<reference evidence="2" key="1">
    <citation type="submission" date="2023-03" db="EMBL/GenBank/DDBJ databases">
        <title>Massive genome expansion in bonnet fungi (Mycena s.s.) driven by repeated elements and novel gene families across ecological guilds.</title>
        <authorList>
            <consortium name="Lawrence Berkeley National Laboratory"/>
            <person name="Harder C.B."/>
            <person name="Miyauchi S."/>
            <person name="Viragh M."/>
            <person name="Kuo A."/>
            <person name="Thoen E."/>
            <person name="Andreopoulos B."/>
            <person name="Lu D."/>
            <person name="Skrede I."/>
            <person name="Drula E."/>
            <person name="Henrissat B."/>
            <person name="Morin E."/>
            <person name="Kohler A."/>
            <person name="Barry K."/>
            <person name="LaButti K."/>
            <person name="Morin E."/>
            <person name="Salamov A."/>
            <person name="Lipzen A."/>
            <person name="Mereny Z."/>
            <person name="Hegedus B."/>
            <person name="Baldrian P."/>
            <person name="Stursova M."/>
            <person name="Weitz H."/>
            <person name="Taylor A."/>
            <person name="Grigoriev I.V."/>
            <person name="Nagy L.G."/>
            <person name="Martin F."/>
            <person name="Kauserud H."/>
        </authorList>
    </citation>
    <scope>NUCLEOTIDE SEQUENCE</scope>
    <source>
        <strain evidence="2">CBHHK002</strain>
    </source>
</reference>
<sequence>MPNLTGKNGYGDKSCPSDEELEKVLRRYAAQNLKQEVRIANLKSDLNYSIRLIKLKQLHTKFGIPRIRKPLPIEVTRQAVIDEVQKDSLQNNGPNYFKKVLQQRGMMIPRFVSSSRDIIRKIMVEHFPLGFDNRFPGKKMSTIPRTALNSNGPFHEISCDGHEKLGKQALEMGDIALPIYGYKDKWSDTIPFMQFVPNSRTSAAIGYLFLDFIETSGAIPIQMTVDKGSEIGWQYAIQDAFCSQLFSYAFAPDIDPKTYPVCRIIKSVHNIIIEGFWRWFKEKMGLNLKAVILFGKEHRIFSPNVEFHRPLFYWIFIPLLQAELDEFRNWWNHHRVRSQKDKNMPSGHVPWYAFNHPQNFGGLDCRIPIPQTAIDHMREMLAEDVGPREAHLSWFGAEFAELAETIYEAIGKPLLSLDTAWGVFQAMLTPMANVIEL</sequence>
<dbReference type="PANTHER" id="PTHR46177">
    <property type="entry name" value="INTEGRASE CATALYTIC DOMAIN-CONTAINING PROTEIN"/>
    <property type="match status" value="1"/>
</dbReference>
<dbReference type="PANTHER" id="PTHR46177:SF1">
    <property type="entry name" value="INTEGRASE CATALYTIC DOMAIN-CONTAINING PROTEIN"/>
    <property type="match status" value="1"/>
</dbReference>
<evidence type="ECO:0000313" key="2">
    <source>
        <dbReference type="EMBL" id="KAJ7349662.1"/>
    </source>
</evidence>
<dbReference type="EMBL" id="JARIHO010000015">
    <property type="protein sequence ID" value="KAJ7349662.1"/>
    <property type="molecule type" value="Genomic_DNA"/>
</dbReference>
<keyword evidence="3" id="KW-1185">Reference proteome</keyword>
<accession>A0AAD7EST5</accession>
<evidence type="ECO:0000313" key="3">
    <source>
        <dbReference type="Proteomes" id="UP001218218"/>
    </source>
</evidence>
<organism evidence="2 3">
    <name type="scientific">Mycena albidolilacea</name>
    <dbReference type="NCBI Taxonomy" id="1033008"/>
    <lineage>
        <taxon>Eukaryota</taxon>
        <taxon>Fungi</taxon>
        <taxon>Dikarya</taxon>
        <taxon>Basidiomycota</taxon>
        <taxon>Agaricomycotina</taxon>
        <taxon>Agaricomycetes</taxon>
        <taxon>Agaricomycetidae</taxon>
        <taxon>Agaricales</taxon>
        <taxon>Marasmiineae</taxon>
        <taxon>Mycenaceae</taxon>
        <taxon>Mycena</taxon>
    </lineage>
</organism>
<dbReference type="AlphaFoldDB" id="A0AAD7EST5"/>
<dbReference type="Proteomes" id="UP001218218">
    <property type="component" value="Unassembled WGS sequence"/>
</dbReference>
<feature type="domain" description="Integrase core" evidence="1">
    <location>
        <begin position="266"/>
        <end position="342"/>
    </location>
</feature>
<gene>
    <name evidence="2" type="ORF">DFH08DRAFT_913824</name>
</gene>
<comment type="caution">
    <text evidence="2">The sequence shown here is derived from an EMBL/GenBank/DDBJ whole genome shotgun (WGS) entry which is preliminary data.</text>
</comment>
<name>A0AAD7EST5_9AGAR</name>
<evidence type="ECO:0000259" key="1">
    <source>
        <dbReference type="Pfam" id="PF24764"/>
    </source>
</evidence>
<proteinExistence type="predicted"/>
<dbReference type="Pfam" id="PF24764">
    <property type="entry name" value="rva_4"/>
    <property type="match status" value="1"/>
</dbReference>
<protein>
    <recommendedName>
        <fullName evidence="1">Integrase core domain-containing protein</fullName>
    </recommendedName>
</protein>
<dbReference type="InterPro" id="IPR058913">
    <property type="entry name" value="Integrase_dom_put"/>
</dbReference>